<accession>A0AAN9MA68</accession>
<dbReference type="Proteomes" id="UP001374584">
    <property type="component" value="Unassembled WGS sequence"/>
</dbReference>
<sequence length="145" mass="15379">MLFGIEDGRSGEIRGGDSKVNNNNNRDVLGKKRQSSFGKVRLLSLVDVYGGEGLAEHGLASKGTSMEQNRQGGVGSSEKTRIGGCNTESSPVIVEEFPMITRSRARAMVAATISSPGDLSEEADGGGCGEGEDQSFFMRKGFQEN</sequence>
<organism evidence="2 3">
    <name type="scientific">Phaseolus coccineus</name>
    <name type="common">Scarlet runner bean</name>
    <name type="synonym">Phaseolus multiflorus</name>
    <dbReference type="NCBI Taxonomy" id="3886"/>
    <lineage>
        <taxon>Eukaryota</taxon>
        <taxon>Viridiplantae</taxon>
        <taxon>Streptophyta</taxon>
        <taxon>Embryophyta</taxon>
        <taxon>Tracheophyta</taxon>
        <taxon>Spermatophyta</taxon>
        <taxon>Magnoliopsida</taxon>
        <taxon>eudicotyledons</taxon>
        <taxon>Gunneridae</taxon>
        <taxon>Pentapetalae</taxon>
        <taxon>rosids</taxon>
        <taxon>fabids</taxon>
        <taxon>Fabales</taxon>
        <taxon>Fabaceae</taxon>
        <taxon>Papilionoideae</taxon>
        <taxon>50 kb inversion clade</taxon>
        <taxon>NPAAA clade</taxon>
        <taxon>indigoferoid/millettioid clade</taxon>
        <taxon>Phaseoleae</taxon>
        <taxon>Phaseolus</taxon>
    </lineage>
</organism>
<protein>
    <submittedName>
        <fullName evidence="2">Uncharacterized protein</fullName>
    </submittedName>
</protein>
<feature type="compositionally biased region" description="Basic and acidic residues" evidence="1">
    <location>
        <begin position="1"/>
        <end position="17"/>
    </location>
</feature>
<proteinExistence type="predicted"/>
<evidence type="ECO:0000313" key="3">
    <source>
        <dbReference type="Proteomes" id="UP001374584"/>
    </source>
</evidence>
<name>A0AAN9MA68_PHACN</name>
<gene>
    <name evidence="2" type="ORF">VNO80_22706</name>
</gene>
<feature type="region of interest" description="Disordered" evidence="1">
    <location>
        <begin position="58"/>
        <end position="87"/>
    </location>
</feature>
<feature type="region of interest" description="Disordered" evidence="1">
    <location>
        <begin position="113"/>
        <end position="145"/>
    </location>
</feature>
<comment type="caution">
    <text evidence="2">The sequence shown here is derived from an EMBL/GenBank/DDBJ whole genome shotgun (WGS) entry which is preliminary data.</text>
</comment>
<dbReference type="AlphaFoldDB" id="A0AAN9MA68"/>
<feature type="compositionally biased region" description="Polar residues" evidence="1">
    <location>
        <begin position="62"/>
        <end position="71"/>
    </location>
</feature>
<reference evidence="2 3" key="1">
    <citation type="submission" date="2024-01" db="EMBL/GenBank/DDBJ databases">
        <title>The genomes of 5 underutilized Papilionoideae crops provide insights into root nodulation and disease resistanc.</title>
        <authorList>
            <person name="Jiang F."/>
        </authorList>
    </citation>
    <scope>NUCLEOTIDE SEQUENCE [LARGE SCALE GENOMIC DNA]</scope>
    <source>
        <strain evidence="2">JINMINGXINNONG_FW02</strain>
        <tissue evidence="2">Leaves</tissue>
    </source>
</reference>
<feature type="region of interest" description="Disordered" evidence="1">
    <location>
        <begin position="1"/>
        <end position="31"/>
    </location>
</feature>
<evidence type="ECO:0000313" key="2">
    <source>
        <dbReference type="EMBL" id="KAK7348157.1"/>
    </source>
</evidence>
<dbReference type="EMBL" id="JAYMYR010000008">
    <property type="protein sequence ID" value="KAK7348157.1"/>
    <property type="molecule type" value="Genomic_DNA"/>
</dbReference>
<keyword evidence="3" id="KW-1185">Reference proteome</keyword>
<evidence type="ECO:0000256" key="1">
    <source>
        <dbReference type="SAM" id="MobiDB-lite"/>
    </source>
</evidence>